<keyword evidence="3" id="KW-0732">Signal</keyword>
<dbReference type="Gene3D" id="2.20.20.130">
    <property type="match status" value="1"/>
</dbReference>
<dbReference type="GO" id="GO:0009279">
    <property type="term" value="C:cell outer membrane"/>
    <property type="evidence" value="ECO:0007669"/>
    <property type="project" value="UniProtKB-SubCell"/>
</dbReference>
<dbReference type="Pfam" id="PF14322">
    <property type="entry name" value="SusD-like_3"/>
    <property type="match status" value="1"/>
</dbReference>
<evidence type="ECO:0000256" key="5">
    <source>
        <dbReference type="ARBA" id="ARBA00023237"/>
    </source>
</evidence>
<organism evidence="8 9">
    <name type="scientific">Mucilaginibacter mali</name>
    <dbReference type="NCBI Taxonomy" id="2740462"/>
    <lineage>
        <taxon>Bacteria</taxon>
        <taxon>Pseudomonadati</taxon>
        <taxon>Bacteroidota</taxon>
        <taxon>Sphingobacteriia</taxon>
        <taxon>Sphingobacteriales</taxon>
        <taxon>Sphingobacteriaceae</taxon>
        <taxon>Mucilaginibacter</taxon>
    </lineage>
</organism>
<dbReference type="EMBL" id="CP054139">
    <property type="protein sequence ID" value="QKJ32595.1"/>
    <property type="molecule type" value="Genomic_DNA"/>
</dbReference>
<dbReference type="AlphaFoldDB" id="A0A7D4TXU8"/>
<dbReference type="Gene3D" id="1.25.40.390">
    <property type="match status" value="1"/>
</dbReference>
<keyword evidence="9" id="KW-1185">Reference proteome</keyword>
<evidence type="ECO:0000256" key="3">
    <source>
        <dbReference type="ARBA" id="ARBA00022729"/>
    </source>
</evidence>
<evidence type="ECO:0000313" key="8">
    <source>
        <dbReference type="EMBL" id="QKJ32595.1"/>
    </source>
</evidence>
<keyword evidence="4" id="KW-0472">Membrane</keyword>
<evidence type="ECO:0000256" key="1">
    <source>
        <dbReference type="ARBA" id="ARBA00004442"/>
    </source>
</evidence>
<dbReference type="Proteomes" id="UP000505355">
    <property type="component" value="Chromosome"/>
</dbReference>
<dbReference type="InterPro" id="IPR011990">
    <property type="entry name" value="TPR-like_helical_dom_sf"/>
</dbReference>
<keyword evidence="5" id="KW-0998">Cell outer membrane</keyword>
<feature type="domain" description="RagB/SusD" evidence="6">
    <location>
        <begin position="322"/>
        <end position="449"/>
    </location>
</feature>
<dbReference type="SUPFAM" id="SSF48452">
    <property type="entry name" value="TPR-like"/>
    <property type="match status" value="1"/>
</dbReference>
<evidence type="ECO:0000256" key="2">
    <source>
        <dbReference type="ARBA" id="ARBA00006275"/>
    </source>
</evidence>
<evidence type="ECO:0000256" key="4">
    <source>
        <dbReference type="ARBA" id="ARBA00023136"/>
    </source>
</evidence>
<reference evidence="8 9" key="1">
    <citation type="submission" date="2020-05" db="EMBL/GenBank/DDBJ databases">
        <title>Mucilaginibacter mali sp. nov.</title>
        <authorList>
            <person name="Kim H.S."/>
            <person name="Lee K.C."/>
            <person name="Suh M.K."/>
            <person name="Kim J.-S."/>
            <person name="Han K.-I."/>
            <person name="Eom M.K."/>
            <person name="Shin Y.K."/>
            <person name="Lee J.-S."/>
        </authorList>
    </citation>
    <scope>NUCLEOTIDE SEQUENCE [LARGE SCALE GENOMIC DNA]</scope>
    <source>
        <strain evidence="8 9">G2-14</strain>
    </source>
</reference>
<evidence type="ECO:0000313" key="9">
    <source>
        <dbReference type="Proteomes" id="UP000505355"/>
    </source>
</evidence>
<protein>
    <submittedName>
        <fullName evidence="8">RagB/SusD family nutrient uptake outer membrane protein</fullName>
    </submittedName>
</protein>
<sequence length="479" mass="52735">MKLRIAFYTLILGVVTLLGACKKWIDVQPKTQIDQNVFFANAQGFKDALNGVYLKMGTTPLYGKELTFGLVDVIAGNYNISASNGSVAYQQAFAANYTNTNVQPIIDGIWSNQYNAIANVNNLLQHIDEVDPSMFAGKDHDVIKGEALGLRAFLHFDLLRLFTKAPANGGLDTYGVPYVTTYAPVVTPRLTVKATLANIMNDLKSAETLLKADSLYAKNIAVPARDLRFNYYAVKAVEARVYLWQNDQANALAAAQEIIAAAPVKFPFILQSVIAASAEANKDRVFTTEHIFGLNVTNLANNYAGILDSSRFTSTLVINAARQTQQFETATVGLTDYRNVYLIRNYTTPTAKIFFGKLYQPSGILAAYANRMPLIKVPEMYYIAAECLATTNPTQAITYLNTVRTARGITTPLASNLTASAIQTEIMKEYWKETTVEGQMFFYYKRTNATTVPGIGAVGGYLSSNYVLPLPVLENQFGY</sequence>
<name>A0A7D4TXU8_9SPHI</name>
<dbReference type="Pfam" id="PF07980">
    <property type="entry name" value="SusD_RagB"/>
    <property type="match status" value="1"/>
</dbReference>
<dbReference type="InterPro" id="IPR012944">
    <property type="entry name" value="SusD_RagB_dom"/>
</dbReference>
<comment type="similarity">
    <text evidence="2">Belongs to the SusD family.</text>
</comment>
<feature type="domain" description="SusD-like N-terminal" evidence="7">
    <location>
        <begin position="24"/>
        <end position="243"/>
    </location>
</feature>
<comment type="subcellular location">
    <subcellularLocation>
        <location evidence="1">Cell outer membrane</location>
    </subcellularLocation>
</comment>
<gene>
    <name evidence="8" type="ORF">HQ865_23470</name>
</gene>
<proteinExistence type="inferred from homology"/>
<dbReference type="InterPro" id="IPR033985">
    <property type="entry name" value="SusD-like_N"/>
</dbReference>
<evidence type="ECO:0000259" key="7">
    <source>
        <dbReference type="Pfam" id="PF14322"/>
    </source>
</evidence>
<evidence type="ECO:0000259" key="6">
    <source>
        <dbReference type="Pfam" id="PF07980"/>
    </source>
</evidence>
<accession>A0A7D4TXU8</accession>
<dbReference type="KEGG" id="mmab:HQ865_23470"/>
<dbReference type="PROSITE" id="PS51257">
    <property type="entry name" value="PROKAR_LIPOPROTEIN"/>
    <property type="match status" value="1"/>
</dbReference>
<dbReference type="RefSeq" id="WP_173417244.1">
    <property type="nucleotide sequence ID" value="NZ_CP054139.1"/>
</dbReference>
<dbReference type="Gene3D" id="1.25.40.900">
    <property type="match status" value="1"/>
</dbReference>